<proteinExistence type="predicted"/>
<protein>
    <submittedName>
        <fullName evidence="2">Transcriptional regulator</fullName>
    </submittedName>
</protein>
<feature type="domain" description="HTH cro/C1-type" evidence="1">
    <location>
        <begin position="9"/>
        <end position="64"/>
    </location>
</feature>
<name>A0A1X0B7W6_9MYCO</name>
<dbReference type="OrthoDB" id="5149664at2"/>
<gene>
    <name evidence="2" type="ORF">BST13_05555</name>
</gene>
<reference evidence="2 3" key="1">
    <citation type="submission" date="2017-02" db="EMBL/GenBank/DDBJ databases">
        <title>The new phylogeny of genus Mycobacterium.</title>
        <authorList>
            <person name="Tortoli E."/>
            <person name="Trovato A."/>
            <person name="Cirillo D.M."/>
        </authorList>
    </citation>
    <scope>NUCLEOTIDE SEQUENCE [LARGE SCALE GENOMIC DNA]</scope>
    <source>
        <strain evidence="2 3">RW6</strain>
    </source>
</reference>
<dbReference type="CDD" id="cd00093">
    <property type="entry name" value="HTH_XRE"/>
    <property type="match status" value="1"/>
</dbReference>
<dbReference type="InterPro" id="IPR001387">
    <property type="entry name" value="Cro/C1-type_HTH"/>
</dbReference>
<dbReference type="InterPro" id="IPR010982">
    <property type="entry name" value="Lambda_DNA-bd_dom_sf"/>
</dbReference>
<evidence type="ECO:0000259" key="1">
    <source>
        <dbReference type="PROSITE" id="PS50943"/>
    </source>
</evidence>
<dbReference type="Proteomes" id="UP000192448">
    <property type="component" value="Unassembled WGS sequence"/>
</dbReference>
<dbReference type="RefSeq" id="WP_083161499.1">
    <property type="nucleotide sequence ID" value="NZ_MVHF01000004.1"/>
</dbReference>
<dbReference type="PROSITE" id="PS50943">
    <property type="entry name" value="HTH_CROC1"/>
    <property type="match status" value="1"/>
</dbReference>
<keyword evidence="3" id="KW-1185">Reference proteome</keyword>
<comment type="caution">
    <text evidence="2">The sequence shown here is derived from an EMBL/GenBank/DDBJ whole genome shotgun (WGS) entry which is preliminary data.</text>
</comment>
<dbReference type="Pfam" id="PF01381">
    <property type="entry name" value="HTH_3"/>
    <property type="match status" value="1"/>
</dbReference>
<dbReference type="SMART" id="SM00530">
    <property type="entry name" value="HTH_XRE"/>
    <property type="match status" value="1"/>
</dbReference>
<dbReference type="GO" id="GO:0003677">
    <property type="term" value="F:DNA binding"/>
    <property type="evidence" value="ECO:0007669"/>
    <property type="project" value="InterPro"/>
</dbReference>
<evidence type="ECO:0000313" key="3">
    <source>
        <dbReference type="Proteomes" id="UP000192448"/>
    </source>
</evidence>
<evidence type="ECO:0000313" key="2">
    <source>
        <dbReference type="EMBL" id="ORA38299.1"/>
    </source>
</evidence>
<accession>A0A1X0B7W6</accession>
<dbReference type="AlphaFoldDB" id="A0A1X0B7W6"/>
<dbReference type="EMBL" id="MVHF01000004">
    <property type="protein sequence ID" value="ORA38299.1"/>
    <property type="molecule type" value="Genomic_DNA"/>
</dbReference>
<dbReference type="Gene3D" id="1.10.260.40">
    <property type="entry name" value="lambda repressor-like DNA-binding domains"/>
    <property type="match status" value="1"/>
</dbReference>
<sequence length="87" mass="9881">MYVPDGAKVRRWRKQRHYSQRDLAYLVRRTQSTIYLIETGKLRAISEDLALAIAARLDVPWEDLFEARDDSLPAEAATAACITSQSA</sequence>
<dbReference type="STRING" id="1927124.BST13_05555"/>
<dbReference type="SUPFAM" id="SSF47413">
    <property type="entry name" value="lambda repressor-like DNA-binding domains"/>
    <property type="match status" value="1"/>
</dbReference>
<organism evidence="2 3">
    <name type="scientific">Mycobacterium aquaticum</name>
    <dbReference type="NCBI Taxonomy" id="1927124"/>
    <lineage>
        <taxon>Bacteria</taxon>
        <taxon>Bacillati</taxon>
        <taxon>Actinomycetota</taxon>
        <taxon>Actinomycetes</taxon>
        <taxon>Mycobacteriales</taxon>
        <taxon>Mycobacteriaceae</taxon>
        <taxon>Mycobacterium</taxon>
    </lineage>
</organism>